<feature type="domain" description="UreE urease accessory N-terminal" evidence="6">
    <location>
        <begin position="20"/>
        <end position="87"/>
    </location>
</feature>
<dbReference type="InterPro" id="IPR007864">
    <property type="entry name" value="UreE_C_dom"/>
</dbReference>
<dbReference type="SUPFAM" id="SSF69287">
    <property type="entry name" value="Urease metallochaperone UreE, N-terminal domain"/>
    <property type="match status" value="1"/>
</dbReference>
<dbReference type="SMART" id="SM00988">
    <property type="entry name" value="UreE_N"/>
    <property type="match status" value="1"/>
</dbReference>
<dbReference type="InterPro" id="IPR004029">
    <property type="entry name" value="UreE_N"/>
</dbReference>
<evidence type="ECO:0000313" key="8">
    <source>
        <dbReference type="Proteomes" id="UP001230156"/>
    </source>
</evidence>
<evidence type="ECO:0000256" key="3">
    <source>
        <dbReference type="ARBA" id="ARBA00022596"/>
    </source>
</evidence>
<dbReference type="Gene3D" id="3.30.70.790">
    <property type="entry name" value="UreE, C-terminal domain"/>
    <property type="match status" value="1"/>
</dbReference>
<comment type="similarity">
    <text evidence="5">Belongs to the UreE family.</text>
</comment>
<dbReference type="Proteomes" id="UP001230156">
    <property type="component" value="Unassembled WGS sequence"/>
</dbReference>
<dbReference type="InterPro" id="IPR036118">
    <property type="entry name" value="UreE_N_sf"/>
</dbReference>
<dbReference type="SUPFAM" id="SSF69737">
    <property type="entry name" value="Urease metallochaperone UreE, C-terminal domain"/>
    <property type="match status" value="1"/>
</dbReference>
<keyword evidence="8" id="KW-1185">Reference proteome</keyword>
<dbReference type="RefSeq" id="WP_379954782.1">
    <property type="nucleotide sequence ID" value="NZ_JAUYVI010000002.1"/>
</dbReference>
<dbReference type="EMBL" id="JAUYVI010000002">
    <property type="protein sequence ID" value="MDQ7247381.1"/>
    <property type="molecule type" value="Genomic_DNA"/>
</dbReference>
<keyword evidence="4 5" id="KW-0143">Chaperone</keyword>
<evidence type="ECO:0000313" key="7">
    <source>
        <dbReference type="EMBL" id="MDQ7247381.1"/>
    </source>
</evidence>
<accession>A0ABU0YI37</accession>
<keyword evidence="2 5" id="KW-0963">Cytoplasm</keyword>
<reference evidence="8" key="1">
    <citation type="submission" date="2023-08" db="EMBL/GenBank/DDBJ databases">
        <title>Rhodospirillaceae gen. nov., a novel taxon isolated from the Yangtze River Yuezi River estuary sludge.</title>
        <authorList>
            <person name="Ruan L."/>
        </authorList>
    </citation>
    <scope>NUCLEOTIDE SEQUENCE [LARGE SCALE GENOMIC DNA]</scope>
    <source>
        <strain evidence="8">R-7</strain>
    </source>
</reference>
<comment type="function">
    <text evidence="5">Involved in urease metallocenter assembly. Binds nickel. Probably functions as a nickel donor during metallocenter assembly.</text>
</comment>
<proteinExistence type="inferred from homology"/>
<sequence length="172" mass="18863">MPDRPRRRTVIRRTRIPMTMRQATQWHKAGAWPASEAAGTVTLSYADRCKRRIQMTDDSGAGFLLSLQRAVRLSDGDGLQLEQGGFLRVVAGPEPLVEATAQDPQHLARLAWHIGNRHVPAEIVDGLRLRIVADSVLEAMLHQLGAAVRRIEAPFAPEGGAYAQLGINGHAH</sequence>
<evidence type="ECO:0000256" key="2">
    <source>
        <dbReference type="ARBA" id="ARBA00022490"/>
    </source>
</evidence>
<dbReference type="Pfam" id="PF05194">
    <property type="entry name" value="UreE_C"/>
    <property type="match status" value="1"/>
</dbReference>
<keyword evidence="3 5" id="KW-0533">Nickel</keyword>
<evidence type="ECO:0000259" key="6">
    <source>
        <dbReference type="SMART" id="SM00988"/>
    </source>
</evidence>
<protein>
    <recommendedName>
        <fullName evidence="5">Urease accessory protein UreE</fullName>
    </recommendedName>
</protein>
<comment type="caution">
    <text evidence="7">The sequence shown here is derived from an EMBL/GenBank/DDBJ whole genome shotgun (WGS) entry which is preliminary data.</text>
</comment>
<organism evidence="7 8">
    <name type="scientific">Dongia sedimenti</name>
    <dbReference type="NCBI Taxonomy" id="3064282"/>
    <lineage>
        <taxon>Bacteria</taxon>
        <taxon>Pseudomonadati</taxon>
        <taxon>Pseudomonadota</taxon>
        <taxon>Alphaproteobacteria</taxon>
        <taxon>Rhodospirillales</taxon>
        <taxon>Dongiaceae</taxon>
        <taxon>Dongia</taxon>
    </lineage>
</organism>
<evidence type="ECO:0000256" key="4">
    <source>
        <dbReference type="ARBA" id="ARBA00023186"/>
    </source>
</evidence>
<dbReference type="HAMAP" id="MF_00822">
    <property type="entry name" value="UreE"/>
    <property type="match status" value="1"/>
</dbReference>
<dbReference type="InterPro" id="IPR012406">
    <property type="entry name" value="UreE"/>
</dbReference>
<evidence type="ECO:0000256" key="1">
    <source>
        <dbReference type="ARBA" id="ARBA00004496"/>
    </source>
</evidence>
<dbReference type="PIRSF" id="PIRSF036402">
    <property type="entry name" value="Ureas_acces_UreE"/>
    <property type="match status" value="1"/>
</dbReference>
<dbReference type="Pfam" id="PF02814">
    <property type="entry name" value="UreE_N"/>
    <property type="match status" value="1"/>
</dbReference>
<dbReference type="Gene3D" id="2.60.260.20">
    <property type="entry name" value="Urease metallochaperone UreE, N-terminal domain"/>
    <property type="match status" value="1"/>
</dbReference>
<dbReference type="CDD" id="cd00571">
    <property type="entry name" value="UreE"/>
    <property type="match status" value="1"/>
</dbReference>
<name>A0ABU0YI37_9PROT</name>
<evidence type="ECO:0000256" key="5">
    <source>
        <dbReference type="HAMAP-Rule" id="MF_00822"/>
    </source>
</evidence>
<gene>
    <name evidence="5" type="primary">ureE</name>
    <name evidence="7" type="ORF">Q8A70_06870</name>
</gene>
<comment type="subcellular location">
    <subcellularLocation>
        <location evidence="1 5">Cytoplasm</location>
    </subcellularLocation>
</comment>